<evidence type="ECO:0000256" key="6">
    <source>
        <dbReference type="ARBA" id="ARBA00022840"/>
    </source>
</evidence>
<dbReference type="InterPro" id="IPR003439">
    <property type="entry name" value="ABC_transporter-like_ATP-bd"/>
</dbReference>
<keyword evidence="6 10" id="KW-0067">ATP-binding</keyword>
<dbReference type="Pfam" id="PF00005">
    <property type="entry name" value="ABC_tran"/>
    <property type="match status" value="1"/>
</dbReference>
<dbReference type="NCBIfam" id="TIGR01166">
    <property type="entry name" value="cbiO"/>
    <property type="match status" value="1"/>
</dbReference>
<evidence type="ECO:0000256" key="3">
    <source>
        <dbReference type="ARBA" id="ARBA00022448"/>
    </source>
</evidence>
<dbReference type="EMBL" id="CP002017">
    <property type="protein sequence ID" value="ADG05016.1"/>
    <property type="molecule type" value="Genomic_DNA"/>
</dbReference>
<dbReference type="FunFam" id="3.40.50.300:FF:000224">
    <property type="entry name" value="Energy-coupling factor transporter ATP-binding protein EcfA"/>
    <property type="match status" value="1"/>
</dbReference>
<dbReference type="SMART" id="SM00382">
    <property type="entry name" value="AAA"/>
    <property type="match status" value="1"/>
</dbReference>
<dbReference type="Gene3D" id="3.40.50.300">
    <property type="entry name" value="P-loop containing nucleotide triphosphate hydrolases"/>
    <property type="match status" value="1"/>
</dbReference>
<evidence type="ECO:0000256" key="5">
    <source>
        <dbReference type="ARBA" id="ARBA00022741"/>
    </source>
</evidence>
<dbReference type="PROSITE" id="PS50893">
    <property type="entry name" value="ABC_TRANSPORTER_2"/>
    <property type="match status" value="1"/>
</dbReference>
<comment type="function">
    <text evidence="9">Probably part of an ABC transporter complex. Responsible for energy coupling to the transport system.</text>
</comment>
<evidence type="ECO:0000256" key="10">
    <source>
        <dbReference type="RuleBase" id="RU364103"/>
    </source>
</evidence>
<evidence type="ECO:0000259" key="11">
    <source>
        <dbReference type="PROSITE" id="PS50893"/>
    </source>
</evidence>
<dbReference type="eggNOG" id="COG1122">
    <property type="taxonomic scope" value="Bacteria"/>
</dbReference>
<evidence type="ECO:0000256" key="7">
    <source>
        <dbReference type="ARBA" id="ARBA00022967"/>
    </source>
</evidence>
<proteinExistence type="inferred from homology"/>
<comment type="function">
    <text evidence="10">Part of an ABC transporter complex. Responsible for energy coupling to the transport system.</text>
</comment>
<dbReference type="GO" id="GO:0016887">
    <property type="term" value="F:ATP hydrolysis activity"/>
    <property type="evidence" value="ECO:0007669"/>
    <property type="project" value="InterPro"/>
</dbReference>
<keyword evidence="4 10" id="KW-1003">Cell membrane</keyword>
<dbReference type="Proteomes" id="UP000002368">
    <property type="component" value="Chromosome"/>
</dbReference>
<dbReference type="InterPro" id="IPR017871">
    <property type="entry name" value="ABC_transporter-like_CS"/>
</dbReference>
<dbReference type="OrthoDB" id="9784332at2"/>
<dbReference type="STRING" id="562970.Btus_0239"/>
<comment type="subcellular location">
    <subcellularLocation>
        <location evidence="1 10">Cell membrane</location>
        <topology evidence="1 10">Peripheral membrane protein</topology>
    </subcellularLocation>
</comment>
<dbReference type="HOGENOM" id="CLU_000604_1_22_9"/>
<feature type="domain" description="ABC transporter" evidence="11">
    <location>
        <begin position="6"/>
        <end position="241"/>
    </location>
</feature>
<comment type="similarity">
    <text evidence="2 10">Belongs to the ABC transporter superfamily.</text>
</comment>
<dbReference type="InterPro" id="IPR003593">
    <property type="entry name" value="AAA+_ATPase"/>
</dbReference>
<dbReference type="PANTHER" id="PTHR43553">
    <property type="entry name" value="HEAVY METAL TRANSPORTER"/>
    <property type="match status" value="1"/>
</dbReference>
<dbReference type="InterPro" id="IPR005876">
    <property type="entry name" value="Co_trans_ATP-bd"/>
</dbReference>
<evidence type="ECO:0000256" key="2">
    <source>
        <dbReference type="ARBA" id="ARBA00005417"/>
    </source>
</evidence>
<keyword evidence="13" id="KW-1185">Reference proteome</keyword>
<dbReference type="InterPro" id="IPR050095">
    <property type="entry name" value="ECF_ABC_transporter_ATP-bd"/>
</dbReference>
<dbReference type="GO" id="GO:0015087">
    <property type="term" value="F:cobalt ion transmembrane transporter activity"/>
    <property type="evidence" value="ECO:0007669"/>
    <property type="project" value="UniProtKB-ARBA"/>
</dbReference>
<dbReference type="GO" id="GO:0005524">
    <property type="term" value="F:ATP binding"/>
    <property type="evidence" value="ECO:0007669"/>
    <property type="project" value="UniProtKB-UniRule"/>
</dbReference>
<accession>D5WSD1</accession>
<evidence type="ECO:0000256" key="8">
    <source>
        <dbReference type="ARBA" id="ARBA00023136"/>
    </source>
</evidence>
<name>D5WSD1_KYRT2</name>
<dbReference type="RefSeq" id="WP_013074309.1">
    <property type="nucleotide sequence ID" value="NC_014098.1"/>
</dbReference>
<protein>
    <recommendedName>
        <fullName evidence="10">ABC transporter ATP-binding protein</fullName>
    </recommendedName>
</protein>
<gene>
    <name evidence="12" type="ordered locus">Btus_0239</name>
</gene>
<dbReference type="PROSITE" id="PS00211">
    <property type="entry name" value="ABC_TRANSPORTER_1"/>
    <property type="match status" value="1"/>
</dbReference>
<dbReference type="GO" id="GO:0043190">
    <property type="term" value="C:ATP-binding cassette (ABC) transporter complex"/>
    <property type="evidence" value="ECO:0007669"/>
    <property type="project" value="TreeGrafter"/>
</dbReference>
<keyword evidence="7" id="KW-1278">Translocase</keyword>
<reference evidence="12 13" key="1">
    <citation type="journal article" date="2011" name="Stand. Genomic Sci.">
        <title>Complete genome sequence of the thermophilic, hydrogen-oxidizing Bacillus tusciae type strain (T2) and reclassification in the new genus, Kyrpidia gen. nov. as Kyrpidia tusciae comb. nov. and emendation of the family Alicyclobacillaceae da Costa and Rainey, 2010.</title>
        <authorList>
            <person name="Klenk H.P."/>
            <person name="Lapidus A."/>
            <person name="Chertkov O."/>
            <person name="Copeland A."/>
            <person name="Del Rio T.G."/>
            <person name="Nolan M."/>
            <person name="Lucas S."/>
            <person name="Chen F."/>
            <person name="Tice H."/>
            <person name="Cheng J.F."/>
            <person name="Han C."/>
            <person name="Bruce D."/>
            <person name="Goodwin L."/>
            <person name="Pitluck S."/>
            <person name="Pati A."/>
            <person name="Ivanova N."/>
            <person name="Mavromatis K."/>
            <person name="Daum C."/>
            <person name="Chen A."/>
            <person name="Palaniappan K."/>
            <person name="Chang Y.J."/>
            <person name="Land M."/>
            <person name="Hauser L."/>
            <person name="Jeffries C.D."/>
            <person name="Detter J.C."/>
            <person name="Rohde M."/>
            <person name="Abt B."/>
            <person name="Pukall R."/>
            <person name="Goker M."/>
            <person name="Bristow J."/>
            <person name="Markowitz V."/>
            <person name="Hugenholtz P."/>
            <person name="Eisen J.A."/>
        </authorList>
    </citation>
    <scope>NUCLEOTIDE SEQUENCE [LARGE SCALE GENOMIC DNA]</scope>
    <source>
        <strain evidence="12 13">DSM 2912</strain>
    </source>
</reference>
<sequence length="286" mass="31708">MEEPTFLLEGVEYNYEDGTPGLQGVSLGIERGKKVAFLGPNGAGKSTLFLHLNGILRPFRGRIFFQGKEVRYARKELARLRTKVGIVFQNPDRQVVIGHVWEDVSFGPMNLGLSPPEVEGRVEEALKVTGLWDLRDKAVHLLSYGQKKRVALAGILAMRPEVMILDEPTASLDPGQVHSLLELLECLHRQGIQIVLSTHDVDFAYAWADWVVIMHAGRVLAEGLPKEVFSDTDILKRASLTKPVLWRVWEQLNRAGVYVGGPPRTVEELSIHVARAATDGRASCGS</sequence>
<keyword evidence="5 10" id="KW-0547">Nucleotide-binding</keyword>
<dbReference type="KEGG" id="bts:Btus_0239"/>
<dbReference type="PANTHER" id="PTHR43553:SF24">
    <property type="entry name" value="ENERGY-COUPLING FACTOR TRANSPORTER ATP-BINDING PROTEIN ECFA1"/>
    <property type="match status" value="1"/>
</dbReference>
<keyword evidence="3 10" id="KW-0813">Transport</keyword>
<evidence type="ECO:0000313" key="13">
    <source>
        <dbReference type="Proteomes" id="UP000002368"/>
    </source>
</evidence>
<evidence type="ECO:0000313" key="12">
    <source>
        <dbReference type="EMBL" id="ADG05016.1"/>
    </source>
</evidence>
<evidence type="ECO:0000256" key="1">
    <source>
        <dbReference type="ARBA" id="ARBA00004202"/>
    </source>
</evidence>
<organism evidence="12 13">
    <name type="scientific">Kyrpidia tusciae (strain DSM 2912 / NBRC 15312 / T2)</name>
    <name type="common">Bacillus tusciae</name>
    <dbReference type="NCBI Taxonomy" id="562970"/>
    <lineage>
        <taxon>Bacteria</taxon>
        <taxon>Bacillati</taxon>
        <taxon>Bacillota</taxon>
        <taxon>Bacilli</taxon>
        <taxon>Bacillales</taxon>
        <taxon>Alicyclobacillaceae</taxon>
        <taxon>Kyrpidia</taxon>
    </lineage>
</organism>
<dbReference type="SUPFAM" id="SSF52540">
    <property type="entry name" value="P-loop containing nucleoside triphosphate hydrolases"/>
    <property type="match status" value="1"/>
</dbReference>
<dbReference type="InterPro" id="IPR015856">
    <property type="entry name" value="ABC_transpr_CbiO/EcfA_su"/>
</dbReference>
<keyword evidence="8 10" id="KW-0472">Membrane</keyword>
<dbReference type="InterPro" id="IPR027417">
    <property type="entry name" value="P-loop_NTPase"/>
</dbReference>
<evidence type="ECO:0000256" key="9">
    <source>
        <dbReference type="ARBA" id="ARBA00025157"/>
    </source>
</evidence>
<dbReference type="AlphaFoldDB" id="D5WSD1"/>
<dbReference type="GO" id="GO:0042626">
    <property type="term" value="F:ATPase-coupled transmembrane transporter activity"/>
    <property type="evidence" value="ECO:0007669"/>
    <property type="project" value="TreeGrafter"/>
</dbReference>
<dbReference type="CDD" id="cd03225">
    <property type="entry name" value="ABC_cobalt_CbiO_domain1"/>
    <property type="match status" value="1"/>
</dbReference>
<evidence type="ECO:0000256" key="4">
    <source>
        <dbReference type="ARBA" id="ARBA00022475"/>
    </source>
</evidence>